<reference evidence="2 3" key="1">
    <citation type="submission" date="2024-02" db="EMBL/GenBank/DDBJ databases">
        <authorList>
            <person name="Vignale AGUSTIN F."/>
            <person name="Sosa J E."/>
            <person name="Modenutti C."/>
        </authorList>
    </citation>
    <scope>NUCLEOTIDE SEQUENCE [LARGE SCALE GENOMIC DNA]</scope>
</reference>
<sequence>MDFESTSHTTRPTPRRSLGSRLLPKLGHSSWCFSADQENQRSSQDLGKSQKVNLTIQGHL</sequence>
<name>A0ABC8TYQ0_9AQUA</name>
<proteinExistence type="predicted"/>
<dbReference type="Proteomes" id="UP001642360">
    <property type="component" value="Unassembled WGS sequence"/>
</dbReference>
<accession>A0ABC8TYQ0</accession>
<feature type="region of interest" description="Disordered" evidence="1">
    <location>
        <begin position="37"/>
        <end position="60"/>
    </location>
</feature>
<feature type="region of interest" description="Disordered" evidence="1">
    <location>
        <begin position="1"/>
        <end position="22"/>
    </location>
</feature>
<organism evidence="2 3">
    <name type="scientific">Ilex paraguariensis</name>
    <name type="common">yerba mate</name>
    <dbReference type="NCBI Taxonomy" id="185542"/>
    <lineage>
        <taxon>Eukaryota</taxon>
        <taxon>Viridiplantae</taxon>
        <taxon>Streptophyta</taxon>
        <taxon>Embryophyta</taxon>
        <taxon>Tracheophyta</taxon>
        <taxon>Spermatophyta</taxon>
        <taxon>Magnoliopsida</taxon>
        <taxon>eudicotyledons</taxon>
        <taxon>Gunneridae</taxon>
        <taxon>Pentapetalae</taxon>
        <taxon>asterids</taxon>
        <taxon>campanulids</taxon>
        <taxon>Aquifoliales</taxon>
        <taxon>Aquifoliaceae</taxon>
        <taxon>Ilex</taxon>
    </lineage>
</organism>
<comment type="caution">
    <text evidence="2">The sequence shown here is derived from an EMBL/GenBank/DDBJ whole genome shotgun (WGS) entry which is preliminary data.</text>
</comment>
<protein>
    <submittedName>
        <fullName evidence="2">Uncharacterized protein</fullName>
    </submittedName>
</protein>
<keyword evidence="3" id="KW-1185">Reference proteome</keyword>
<feature type="compositionally biased region" description="Low complexity" evidence="1">
    <location>
        <begin position="1"/>
        <end position="17"/>
    </location>
</feature>
<dbReference type="AlphaFoldDB" id="A0ABC8TYQ0"/>
<evidence type="ECO:0000313" key="3">
    <source>
        <dbReference type="Proteomes" id="UP001642360"/>
    </source>
</evidence>
<evidence type="ECO:0000313" key="2">
    <source>
        <dbReference type="EMBL" id="CAK9174632.1"/>
    </source>
</evidence>
<dbReference type="EMBL" id="CAUOFW020006391">
    <property type="protein sequence ID" value="CAK9174632.1"/>
    <property type="molecule type" value="Genomic_DNA"/>
</dbReference>
<evidence type="ECO:0000256" key="1">
    <source>
        <dbReference type="SAM" id="MobiDB-lite"/>
    </source>
</evidence>
<gene>
    <name evidence="2" type="ORF">ILEXP_LOCUS44381</name>
</gene>